<keyword evidence="3" id="KW-1185">Reference proteome</keyword>
<feature type="region of interest" description="Disordered" evidence="1">
    <location>
        <begin position="166"/>
        <end position="208"/>
    </location>
</feature>
<dbReference type="EMBL" id="JAGIOH010000001">
    <property type="protein sequence ID" value="MBP2402883.1"/>
    <property type="molecule type" value="Genomic_DNA"/>
</dbReference>
<evidence type="ECO:0000313" key="3">
    <source>
        <dbReference type="Proteomes" id="UP001519291"/>
    </source>
</evidence>
<reference evidence="2 3" key="1">
    <citation type="submission" date="2021-03" db="EMBL/GenBank/DDBJ databases">
        <title>Sequencing the genomes of 1000 actinobacteria strains.</title>
        <authorList>
            <person name="Klenk H.-P."/>
        </authorList>
    </citation>
    <scope>NUCLEOTIDE SEQUENCE [LARGE SCALE GENOMIC DNA]</scope>
    <source>
        <strain evidence="2 3">DSM 41480</strain>
    </source>
</reference>
<name>A0ABS4Y4P3_9ACTN</name>
<evidence type="ECO:0000313" key="2">
    <source>
        <dbReference type="EMBL" id="MBP2402883.1"/>
    </source>
</evidence>
<organism evidence="2 3">
    <name type="scientific">Streptomyces syringium</name>
    <dbReference type="NCBI Taxonomy" id="76729"/>
    <lineage>
        <taxon>Bacteria</taxon>
        <taxon>Bacillati</taxon>
        <taxon>Actinomycetota</taxon>
        <taxon>Actinomycetes</taxon>
        <taxon>Kitasatosporales</taxon>
        <taxon>Streptomycetaceae</taxon>
        <taxon>Streptomyces</taxon>
    </lineage>
</organism>
<evidence type="ECO:0000256" key="1">
    <source>
        <dbReference type="SAM" id="MobiDB-lite"/>
    </source>
</evidence>
<dbReference type="GeneID" id="91569219"/>
<gene>
    <name evidence="2" type="ORF">JO379_002352</name>
</gene>
<feature type="compositionally biased region" description="Basic and acidic residues" evidence="1">
    <location>
        <begin position="173"/>
        <end position="184"/>
    </location>
</feature>
<comment type="caution">
    <text evidence="2">The sequence shown here is derived from an EMBL/GenBank/DDBJ whole genome shotgun (WGS) entry which is preliminary data.</text>
</comment>
<proteinExistence type="predicted"/>
<sequence>MSFLIQAGCPAVRTCASAADMADAVGEMYSSDAEDAILVWNLVPVRLSYGYDLAALLDDLVPLLEEIQRPEFSAAEVFWGADTFSAEWQMVREDDSLRIQARWHSTLGNYESLLTERGDAVVPARTFVGEWAKVLKRIVSDIEAKAVELEDADIFLRAKALLAGPELTGPEPTGRRPEALDRPVRLSSADGRRRQSASEGPRSAERRRHFAFPRQKLIGIAAGVCHDRAVP</sequence>
<dbReference type="RefSeq" id="WP_209514870.1">
    <property type="nucleotide sequence ID" value="NZ_JAGIOH010000001.1"/>
</dbReference>
<protein>
    <submittedName>
        <fullName evidence="2">Uncharacterized protein</fullName>
    </submittedName>
</protein>
<dbReference type="Proteomes" id="UP001519291">
    <property type="component" value="Unassembled WGS sequence"/>
</dbReference>
<accession>A0ABS4Y4P3</accession>